<dbReference type="AlphaFoldDB" id="A0AAD6VQK6"/>
<sequence>MEINPGLSYRSLTPSPSRSTSPPNPAHSRLYIEIEHHPHSGLKNEIIPLDSDSKAAAPQRSTGTIVPRSRHPWAPFPSRPDFEWAETMYLQPQDIIKSQLKGLHGSWNPNGTALTIQTEPQLRDLLAKARQYGVEFESDQLTEEIDAEERAFTIRFRDPWQWVLEVVTDASLADDIVWYPYRKYLVVDGAHQRLRDEAYTADLWWDMQSKLPHIPGMHHCMFPLLLWLDEGRVTSHTNMYPMLLRSLSLPSAIRNGSGNGGSFLVGFMAQIKDHRDPKTRSTAEKVDFAYRKRKIYHRVHRRVLVKSLGKRSRDGEAVVCGDKTARVLYPAIPIISADGKEADAVTATRAALAHFPCSRCLVRTDQLRDICIDGIHFDPRTTDFMRRIFEESQSMQSKRDRESHLQNHGLHAVENAFWEIENSDPYKSVSYDLLHSDDLGKFGKKIWPAIQKVLEGLKTNGLLTKYMGDVPRWPGLKHFENVTTKEMNNGQEFFDIEKSLLPCVVQLLPKKSPWVHIIRAHARYRMMLGLHCISDQQIARKEKYQAEYEKWSKQIAKRYSEYQFNFPKQHDPYHSSDDVRDKGAPSVYCTRVNEGHHQENRDSATRGNHRDNDKQVSEIDATKEAMARIRMIVDAYDKELSEELDGVAGHAGVTSAAVREAIEDLSASDDHWRYGGLGRLEDSRSAFRNVPWLPVDLRRDFDRKLRAFLRDTFNDETFRADGEEPLLIRRSSCIYIHYTSAEDYTDKIDLLRCNPHFQTHGDARFDCINVNIKDDALDFARMLCLFRCRFPSKREEDIALVRLFRPSTWKPNTVWENCRVLEDGKTVFMLPKYFIRGAHLINAFGSRKPDATFYLNDVVDSDWFLRAGN</sequence>
<evidence type="ECO:0000313" key="2">
    <source>
        <dbReference type="EMBL" id="KAJ7217054.1"/>
    </source>
</evidence>
<feature type="compositionally biased region" description="Low complexity" evidence="1">
    <location>
        <begin position="7"/>
        <end position="21"/>
    </location>
</feature>
<dbReference type="EMBL" id="JARJCW010000014">
    <property type="protein sequence ID" value="KAJ7217054.1"/>
    <property type="molecule type" value="Genomic_DNA"/>
</dbReference>
<gene>
    <name evidence="2" type="ORF">GGX14DRAFT_358335</name>
</gene>
<feature type="region of interest" description="Disordered" evidence="1">
    <location>
        <begin position="1"/>
        <end position="27"/>
    </location>
</feature>
<keyword evidence="3" id="KW-1185">Reference proteome</keyword>
<reference evidence="2" key="1">
    <citation type="submission" date="2023-03" db="EMBL/GenBank/DDBJ databases">
        <title>Massive genome expansion in bonnet fungi (Mycena s.s.) driven by repeated elements and novel gene families across ecological guilds.</title>
        <authorList>
            <consortium name="Lawrence Berkeley National Laboratory"/>
            <person name="Harder C.B."/>
            <person name="Miyauchi S."/>
            <person name="Viragh M."/>
            <person name="Kuo A."/>
            <person name="Thoen E."/>
            <person name="Andreopoulos B."/>
            <person name="Lu D."/>
            <person name="Skrede I."/>
            <person name="Drula E."/>
            <person name="Henrissat B."/>
            <person name="Morin E."/>
            <person name="Kohler A."/>
            <person name="Barry K."/>
            <person name="LaButti K."/>
            <person name="Morin E."/>
            <person name="Salamov A."/>
            <person name="Lipzen A."/>
            <person name="Mereny Z."/>
            <person name="Hegedus B."/>
            <person name="Baldrian P."/>
            <person name="Stursova M."/>
            <person name="Weitz H."/>
            <person name="Taylor A."/>
            <person name="Grigoriev I.V."/>
            <person name="Nagy L.G."/>
            <person name="Martin F."/>
            <person name="Kauserud H."/>
        </authorList>
    </citation>
    <scope>NUCLEOTIDE SEQUENCE</scope>
    <source>
        <strain evidence="2">9144</strain>
    </source>
</reference>
<dbReference type="Pfam" id="PF18759">
    <property type="entry name" value="Plavaka"/>
    <property type="match status" value="1"/>
</dbReference>
<organism evidence="2 3">
    <name type="scientific">Mycena pura</name>
    <dbReference type="NCBI Taxonomy" id="153505"/>
    <lineage>
        <taxon>Eukaryota</taxon>
        <taxon>Fungi</taxon>
        <taxon>Dikarya</taxon>
        <taxon>Basidiomycota</taxon>
        <taxon>Agaricomycotina</taxon>
        <taxon>Agaricomycetes</taxon>
        <taxon>Agaricomycetidae</taxon>
        <taxon>Agaricales</taxon>
        <taxon>Marasmiineae</taxon>
        <taxon>Mycenaceae</taxon>
        <taxon>Mycena</taxon>
    </lineage>
</organism>
<evidence type="ECO:0000256" key="1">
    <source>
        <dbReference type="SAM" id="MobiDB-lite"/>
    </source>
</evidence>
<feature type="compositionally biased region" description="Basic and acidic residues" evidence="1">
    <location>
        <begin position="593"/>
        <end position="619"/>
    </location>
</feature>
<dbReference type="InterPro" id="IPR041078">
    <property type="entry name" value="Plavaka"/>
</dbReference>
<evidence type="ECO:0000313" key="3">
    <source>
        <dbReference type="Proteomes" id="UP001219525"/>
    </source>
</evidence>
<accession>A0AAD6VQK6</accession>
<name>A0AAD6VQK6_9AGAR</name>
<feature type="region of interest" description="Disordered" evidence="1">
    <location>
        <begin position="591"/>
        <end position="619"/>
    </location>
</feature>
<proteinExistence type="predicted"/>
<comment type="caution">
    <text evidence="2">The sequence shown here is derived from an EMBL/GenBank/DDBJ whole genome shotgun (WGS) entry which is preliminary data.</text>
</comment>
<protein>
    <submittedName>
        <fullName evidence="2">Uncharacterized protein</fullName>
    </submittedName>
</protein>
<feature type="region of interest" description="Disordered" evidence="1">
    <location>
        <begin position="53"/>
        <end position="72"/>
    </location>
</feature>
<dbReference type="Proteomes" id="UP001219525">
    <property type="component" value="Unassembled WGS sequence"/>
</dbReference>